<dbReference type="EMBL" id="JBFOLJ010000012">
    <property type="protein sequence ID" value="KAL2489090.1"/>
    <property type="molecule type" value="Genomic_DNA"/>
</dbReference>
<dbReference type="Proteomes" id="UP001604277">
    <property type="component" value="Unassembled WGS sequence"/>
</dbReference>
<reference evidence="3" key="1">
    <citation type="submission" date="2024-07" db="EMBL/GenBank/DDBJ databases">
        <title>Two chromosome-level genome assemblies of Korean endemic species Abeliophyllum distichum and Forsythia ovata (Oleaceae).</title>
        <authorList>
            <person name="Jang H."/>
        </authorList>
    </citation>
    <scope>NUCLEOTIDE SEQUENCE [LARGE SCALE GENOMIC DNA]</scope>
</reference>
<comment type="caution">
    <text evidence="2">The sequence shown here is derived from an EMBL/GenBank/DDBJ whole genome shotgun (WGS) entry which is preliminary data.</text>
</comment>
<dbReference type="AlphaFoldDB" id="A0ABD1RL08"/>
<organism evidence="2 3">
    <name type="scientific">Forsythia ovata</name>
    <dbReference type="NCBI Taxonomy" id="205694"/>
    <lineage>
        <taxon>Eukaryota</taxon>
        <taxon>Viridiplantae</taxon>
        <taxon>Streptophyta</taxon>
        <taxon>Embryophyta</taxon>
        <taxon>Tracheophyta</taxon>
        <taxon>Spermatophyta</taxon>
        <taxon>Magnoliopsida</taxon>
        <taxon>eudicotyledons</taxon>
        <taxon>Gunneridae</taxon>
        <taxon>Pentapetalae</taxon>
        <taxon>asterids</taxon>
        <taxon>lamiids</taxon>
        <taxon>Lamiales</taxon>
        <taxon>Oleaceae</taxon>
        <taxon>Forsythieae</taxon>
        <taxon>Forsythia</taxon>
    </lineage>
</organism>
<evidence type="ECO:0000313" key="2">
    <source>
        <dbReference type="EMBL" id="KAL2489090.1"/>
    </source>
</evidence>
<gene>
    <name evidence="2" type="ORF">Fot_42382</name>
</gene>
<proteinExistence type="predicted"/>
<accession>A0ABD1RL08</accession>
<name>A0ABD1RL08_9LAMI</name>
<protein>
    <submittedName>
        <fullName evidence="2">Uncharacterized protein</fullName>
    </submittedName>
</protein>
<feature type="region of interest" description="Disordered" evidence="1">
    <location>
        <begin position="97"/>
        <end position="119"/>
    </location>
</feature>
<evidence type="ECO:0000256" key="1">
    <source>
        <dbReference type="SAM" id="MobiDB-lite"/>
    </source>
</evidence>
<sequence>MCTDAQRKAELKLKVFEDMAYAKHKELTDVLTELWKAKEFLAKLGASGHRTANSPTILLHVGEQFSLREREGRPSRSASVLSRLGGRAAMNEVKHSYGRKNRHEDVGTTAKVEDRRSPHYPVEEIVNKIPRLEEMDDNDE</sequence>
<keyword evidence="3" id="KW-1185">Reference proteome</keyword>
<evidence type="ECO:0000313" key="3">
    <source>
        <dbReference type="Proteomes" id="UP001604277"/>
    </source>
</evidence>
<feature type="compositionally biased region" description="Basic and acidic residues" evidence="1">
    <location>
        <begin position="102"/>
        <end position="119"/>
    </location>
</feature>